<dbReference type="EMBL" id="LFYR01001410">
    <property type="protein sequence ID" value="KMZ62163.1"/>
    <property type="molecule type" value="Genomic_DNA"/>
</dbReference>
<dbReference type="PANTHER" id="PTHR32246">
    <property type="entry name" value="INGRESSION PROTEIN FIC1"/>
    <property type="match status" value="1"/>
</dbReference>
<feature type="domain" description="C2" evidence="1">
    <location>
        <begin position="1"/>
        <end position="119"/>
    </location>
</feature>
<dbReference type="SMART" id="SM00239">
    <property type="entry name" value="C2"/>
    <property type="match status" value="1"/>
</dbReference>
<accession>A0A0K9NZM6</accession>
<evidence type="ECO:0000313" key="2">
    <source>
        <dbReference type="EMBL" id="KMZ62163.1"/>
    </source>
</evidence>
<sequence length="275" mass="29407">MAMSKTTTKSHRQLDLTLISARDLKDVNIISKMDVYAFISLSDDAAGNCQRTPICTDCGTNPNWNFSMRFIVPNSVPEHKQTLRVQVRSQCVLGDRHVGEVVIPIDDFESDRDVKYATYQVMNSSGKSMGVLNISYQLGDSTSSSAAQPVHAHQMCSCGTSRPGKAYPPPPPPSKPVEPVTVYPMSNVPYPAQPQHPAYGGYVPGPPPYGQKVYGGYAPPPPPVQKPPKKNKLGLGLGAGLLGGLLIGDAIGDISSSGYEDGYDAGFDDGGGFDF</sequence>
<reference evidence="3" key="1">
    <citation type="journal article" date="2016" name="Nature">
        <title>The genome of the seagrass Zostera marina reveals angiosperm adaptation to the sea.</title>
        <authorList>
            <person name="Olsen J.L."/>
            <person name="Rouze P."/>
            <person name="Verhelst B."/>
            <person name="Lin Y.-C."/>
            <person name="Bayer T."/>
            <person name="Collen J."/>
            <person name="Dattolo E."/>
            <person name="De Paoli E."/>
            <person name="Dittami S."/>
            <person name="Maumus F."/>
            <person name="Michel G."/>
            <person name="Kersting A."/>
            <person name="Lauritano C."/>
            <person name="Lohaus R."/>
            <person name="Toepel M."/>
            <person name="Tonon T."/>
            <person name="Vanneste K."/>
            <person name="Amirebrahimi M."/>
            <person name="Brakel J."/>
            <person name="Bostroem C."/>
            <person name="Chovatia M."/>
            <person name="Grimwood J."/>
            <person name="Jenkins J.W."/>
            <person name="Jueterbock A."/>
            <person name="Mraz A."/>
            <person name="Stam W.T."/>
            <person name="Tice H."/>
            <person name="Bornberg-Bauer E."/>
            <person name="Green P.J."/>
            <person name="Pearson G.A."/>
            <person name="Procaccini G."/>
            <person name="Duarte C.M."/>
            <person name="Schmutz J."/>
            <person name="Reusch T.B.H."/>
            <person name="Van de Peer Y."/>
        </authorList>
    </citation>
    <scope>NUCLEOTIDE SEQUENCE [LARGE SCALE GENOMIC DNA]</scope>
    <source>
        <strain evidence="3">cv. Finnish</strain>
    </source>
</reference>
<dbReference type="PROSITE" id="PS50004">
    <property type="entry name" value="C2"/>
    <property type="match status" value="1"/>
</dbReference>
<dbReference type="InterPro" id="IPR035892">
    <property type="entry name" value="C2_domain_sf"/>
</dbReference>
<evidence type="ECO:0000313" key="3">
    <source>
        <dbReference type="Proteomes" id="UP000036987"/>
    </source>
</evidence>
<gene>
    <name evidence="2" type="ORF">ZOSMA_48G00840</name>
</gene>
<dbReference type="OrthoDB" id="270970at2759"/>
<evidence type="ECO:0000259" key="1">
    <source>
        <dbReference type="PROSITE" id="PS50004"/>
    </source>
</evidence>
<dbReference type="InterPro" id="IPR044750">
    <property type="entry name" value="C2_SRC2/BAP"/>
</dbReference>
<dbReference type="Pfam" id="PF00168">
    <property type="entry name" value="C2"/>
    <property type="match status" value="1"/>
</dbReference>
<dbReference type="GO" id="GO:0006952">
    <property type="term" value="P:defense response"/>
    <property type="evidence" value="ECO:0007669"/>
    <property type="project" value="InterPro"/>
</dbReference>
<dbReference type="OMA" id="YAVVWIN"/>
<proteinExistence type="predicted"/>
<dbReference type="SUPFAM" id="SSF49562">
    <property type="entry name" value="C2 domain (Calcium/lipid-binding domain, CaLB)"/>
    <property type="match status" value="1"/>
</dbReference>
<dbReference type="Gene3D" id="2.60.40.150">
    <property type="entry name" value="C2 domain"/>
    <property type="match status" value="1"/>
</dbReference>
<keyword evidence="3" id="KW-1185">Reference proteome</keyword>
<comment type="caution">
    <text evidence="2">The sequence shown here is derived from an EMBL/GenBank/DDBJ whole genome shotgun (WGS) entry which is preliminary data.</text>
</comment>
<dbReference type="Proteomes" id="UP000036987">
    <property type="component" value="Unassembled WGS sequence"/>
</dbReference>
<dbReference type="PANTHER" id="PTHR32246:SF173">
    <property type="entry name" value="C2 DOMAIN-CONTAINING PROTEIN"/>
    <property type="match status" value="1"/>
</dbReference>
<protein>
    <recommendedName>
        <fullName evidence="1">C2 domain-containing protein</fullName>
    </recommendedName>
</protein>
<dbReference type="CDD" id="cd04051">
    <property type="entry name" value="C2_SRC2_like"/>
    <property type="match status" value="1"/>
</dbReference>
<organism evidence="2 3">
    <name type="scientific">Zostera marina</name>
    <name type="common">Eelgrass</name>
    <dbReference type="NCBI Taxonomy" id="29655"/>
    <lineage>
        <taxon>Eukaryota</taxon>
        <taxon>Viridiplantae</taxon>
        <taxon>Streptophyta</taxon>
        <taxon>Embryophyta</taxon>
        <taxon>Tracheophyta</taxon>
        <taxon>Spermatophyta</taxon>
        <taxon>Magnoliopsida</taxon>
        <taxon>Liliopsida</taxon>
        <taxon>Zosteraceae</taxon>
        <taxon>Zostera</taxon>
    </lineage>
</organism>
<dbReference type="STRING" id="29655.A0A0K9NZM6"/>
<name>A0A0K9NZM6_ZOSMR</name>
<dbReference type="InterPro" id="IPR000008">
    <property type="entry name" value="C2_dom"/>
</dbReference>
<dbReference type="AlphaFoldDB" id="A0A0K9NZM6"/>